<dbReference type="AlphaFoldDB" id="A0A3D8JYY7"/>
<dbReference type="EMBL" id="QRGA01000008">
    <property type="protein sequence ID" value="RDU97835.1"/>
    <property type="molecule type" value="Genomic_DNA"/>
</dbReference>
<keyword evidence="2" id="KW-1185">Reference proteome</keyword>
<dbReference type="Pfam" id="PF12640">
    <property type="entry name" value="UPF0489"/>
    <property type="match status" value="1"/>
</dbReference>
<comment type="caution">
    <text evidence="1">The sequence shown here is derived from an EMBL/GenBank/DDBJ whole genome shotgun (WGS) entry which is preliminary data.</text>
</comment>
<dbReference type="RefSeq" id="WP_115534362.1">
    <property type="nucleotide sequence ID" value="NZ_QRGA01000008.1"/>
</dbReference>
<dbReference type="OrthoDB" id="1887524at2"/>
<sequence length="262" mass="28819">MSHQKVTIGGKDVYIVESHHHVLLGWAEVRRSQGSALALLTLDHHIDTKAPFFNHRFWATHKGVGNDNQAAMQTMLPGMIAAIDWNDEDTVVAAIANLKHDEHIRTAIQAGIVSRAFVVNLSGENRADAQVYETCSGCDAIGCTKPIHDHRCVRTRVDQVLESTYLEHELGKLNTMAQAREVPGVEAAPYILDIDLDYFHSEKAIDPNDAATFYRLVQGALAITIAIAIEVGCVKSLRCSGSKITGQSLLTRMQQHMQTALT</sequence>
<gene>
    <name evidence="1" type="ORF">DWV00_14860</name>
</gene>
<evidence type="ECO:0000313" key="1">
    <source>
        <dbReference type="EMBL" id="RDU97835.1"/>
    </source>
</evidence>
<reference evidence="1 2" key="1">
    <citation type="submission" date="2018-08" db="EMBL/GenBank/DDBJ databases">
        <title>Paraburkholderia sp. DHOM06 isolated from forest soil.</title>
        <authorList>
            <person name="Gao Z.-H."/>
            <person name="Qiu L.-H."/>
        </authorList>
    </citation>
    <scope>NUCLEOTIDE SEQUENCE [LARGE SCALE GENOMIC DNA]</scope>
    <source>
        <strain evidence="1 2">DHOM06</strain>
    </source>
</reference>
<accession>A0A3D8JYY7</accession>
<dbReference type="InterPro" id="IPR024131">
    <property type="entry name" value="UPF0489"/>
</dbReference>
<proteinExistence type="predicted"/>
<dbReference type="Proteomes" id="UP000256838">
    <property type="component" value="Unassembled WGS sequence"/>
</dbReference>
<name>A0A3D8JYY7_9BURK</name>
<protein>
    <recommendedName>
        <fullName evidence="3">Arginase</fullName>
    </recommendedName>
</protein>
<organism evidence="1 2">
    <name type="scientific">Trinickia dinghuensis</name>
    <dbReference type="NCBI Taxonomy" id="2291023"/>
    <lineage>
        <taxon>Bacteria</taxon>
        <taxon>Pseudomonadati</taxon>
        <taxon>Pseudomonadota</taxon>
        <taxon>Betaproteobacteria</taxon>
        <taxon>Burkholderiales</taxon>
        <taxon>Burkholderiaceae</taxon>
        <taxon>Trinickia</taxon>
    </lineage>
</organism>
<evidence type="ECO:0008006" key="3">
    <source>
        <dbReference type="Google" id="ProtNLM"/>
    </source>
</evidence>
<evidence type="ECO:0000313" key="2">
    <source>
        <dbReference type="Proteomes" id="UP000256838"/>
    </source>
</evidence>